<dbReference type="InterPro" id="IPR000504">
    <property type="entry name" value="RRM_dom"/>
</dbReference>
<name>A0ABU6Z3C2_9FABA</name>
<proteinExistence type="predicted"/>
<evidence type="ECO:0000313" key="4">
    <source>
        <dbReference type="Proteomes" id="UP001341840"/>
    </source>
</evidence>
<dbReference type="CDD" id="cd00590">
    <property type="entry name" value="RRM_SF"/>
    <property type="match status" value="1"/>
</dbReference>
<protein>
    <recommendedName>
        <fullName evidence="2">RRM domain-containing protein</fullName>
    </recommendedName>
</protein>
<dbReference type="EMBL" id="JASCZI010271877">
    <property type="protein sequence ID" value="MED6216427.1"/>
    <property type="molecule type" value="Genomic_DNA"/>
</dbReference>
<accession>A0ABU6Z3C2</accession>
<dbReference type="InterPro" id="IPR012677">
    <property type="entry name" value="Nucleotide-bd_a/b_plait_sf"/>
</dbReference>
<keyword evidence="1" id="KW-0694">RNA-binding</keyword>
<reference evidence="3 4" key="1">
    <citation type="journal article" date="2023" name="Plants (Basel)">
        <title>Bridging the Gap: Combining Genomics and Transcriptomics Approaches to Understand Stylosanthes scabra, an Orphan Legume from the Brazilian Caatinga.</title>
        <authorList>
            <person name="Ferreira-Neto J.R.C."/>
            <person name="da Silva M.D."/>
            <person name="Binneck E."/>
            <person name="de Melo N.F."/>
            <person name="da Silva R.H."/>
            <person name="de Melo A.L.T.M."/>
            <person name="Pandolfi V."/>
            <person name="Bustamante F.O."/>
            <person name="Brasileiro-Vidal A.C."/>
            <person name="Benko-Iseppon A.M."/>
        </authorList>
    </citation>
    <scope>NUCLEOTIDE SEQUENCE [LARGE SCALE GENOMIC DNA]</scope>
    <source>
        <tissue evidence="3">Leaves</tissue>
    </source>
</reference>
<keyword evidence="4" id="KW-1185">Reference proteome</keyword>
<dbReference type="SUPFAM" id="SSF54928">
    <property type="entry name" value="RNA-binding domain, RBD"/>
    <property type="match status" value="1"/>
</dbReference>
<evidence type="ECO:0000313" key="3">
    <source>
        <dbReference type="EMBL" id="MED6216427.1"/>
    </source>
</evidence>
<evidence type="ECO:0000259" key="2">
    <source>
        <dbReference type="PROSITE" id="PS50102"/>
    </source>
</evidence>
<organism evidence="3 4">
    <name type="scientific">Stylosanthes scabra</name>
    <dbReference type="NCBI Taxonomy" id="79078"/>
    <lineage>
        <taxon>Eukaryota</taxon>
        <taxon>Viridiplantae</taxon>
        <taxon>Streptophyta</taxon>
        <taxon>Embryophyta</taxon>
        <taxon>Tracheophyta</taxon>
        <taxon>Spermatophyta</taxon>
        <taxon>Magnoliopsida</taxon>
        <taxon>eudicotyledons</taxon>
        <taxon>Gunneridae</taxon>
        <taxon>Pentapetalae</taxon>
        <taxon>rosids</taxon>
        <taxon>fabids</taxon>
        <taxon>Fabales</taxon>
        <taxon>Fabaceae</taxon>
        <taxon>Papilionoideae</taxon>
        <taxon>50 kb inversion clade</taxon>
        <taxon>dalbergioids sensu lato</taxon>
        <taxon>Dalbergieae</taxon>
        <taxon>Pterocarpus clade</taxon>
        <taxon>Stylosanthes</taxon>
    </lineage>
</organism>
<dbReference type="PROSITE" id="PS50102">
    <property type="entry name" value="RRM"/>
    <property type="match status" value="1"/>
</dbReference>
<dbReference type="Proteomes" id="UP001341840">
    <property type="component" value="Unassembled WGS sequence"/>
</dbReference>
<dbReference type="Pfam" id="PF00076">
    <property type="entry name" value="RRM_1"/>
    <property type="match status" value="1"/>
</dbReference>
<feature type="domain" description="RRM" evidence="2">
    <location>
        <begin position="11"/>
        <end position="89"/>
    </location>
</feature>
<dbReference type="Gene3D" id="3.30.70.330">
    <property type="match status" value="1"/>
</dbReference>
<dbReference type="InterPro" id="IPR035979">
    <property type="entry name" value="RBD_domain_sf"/>
</dbReference>
<dbReference type="SMART" id="SM00360">
    <property type="entry name" value="RRM"/>
    <property type="match status" value="1"/>
</dbReference>
<sequence>MKWRTDEATAVTVFMDNLPRNTTVGWLWKTFGKEGRVVNVFLSRKERKWNPLRFAFVRFKTKHEAATAIQRFDGWSVWDCHLKLSESKFRRRGEGVLERREPRPSNTHEAIQSYQIAVMNTLNKEPILRVRDDNAIQTLGNSKLDLKADEGMKEVMSQSLVGEAPRPFQFSKLKSEVMKDCQTVIDMKMMGSWKAVMIFDSVKNMMAAEESALLLNHFIEIRRWLPGEVNRTRRFWLEFNGLPGNAWTIENMERIGNVWGTVIRVDKGKGDHFNAFRVLVDAKISPMIQASLL</sequence>
<comment type="caution">
    <text evidence="3">The sequence shown here is derived from an EMBL/GenBank/DDBJ whole genome shotgun (WGS) entry which is preliminary data.</text>
</comment>
<gene>
    <name evidence="3" type="ORF">PIB30_007771</name>
</gene>
<evidence type="ECO:0000256" key="1">
    <source>
        <dbReference type="PROSITE-ProRule" id="PRU00176"/>
    </source>
</evidence>